<dbReference type="Proteomes" id="UP000887013">
    <property type="component" value="Unassembled WGS sequence"/>
</dbReference>
<gene>
    <name evidence="2" type="primary">AVEN_5168_1</name>
    <name evidence="2" type="ORF">NPIL_92911</name>
</gene>
<comment type="caution">
    <text evidence="2">The sequence shown here is derived from an EMBL/GenBank/DDBJ whole genome shotgun (WGS) entry which is preliminary data.</text>
</comment>
<dbReference type="EMBL" id="BMAW01042010">
    <property type="protein sequence ID" value="GFS31927.1"/>
    <property type="molecule type" value="Genomic_DNA"/>
</dbReference>
<feature type="chain" id="PRO_5036504065" evidence="1">
    <location>
        <begin position="26"/>
        <end position="197"/>
    </location>
</feature>
<keyword evidence="1" id="KW-0732">Signal</keyword>
<dbReference type="OrthoDB" id="10432259at2759"/>
<organism evidence="2 3">
    <name type="scientific">Nephila pilipes</name>
    <name type="common">Giant wood spider</name>
    <name type="synonym">Nephila maculata</name>
    <dbReference type="NCBI Taxonomy" id="299642"/>
    <lineage>
        <taxon>Eukaryota</taxon>
        <taxon>Metazoa</taxon>
        <taxon>Ecdysozoa</taxon>
        <taxon>Arthropoda</taxon>
        <taxon>Chelicerata</taxon>
        <taxon>Arachnida</taxon>
        <taxon>Araneae</taxon>
        <taxon>Araneomorphae</taxon>
        <taxon>Entelegynae</taxon>
        <taxon>Araneoidea</taxon>
        <taxon>Nephilidae</taxon>
        <taxon>Nephila</taxon>
    </lineage>
</organism>
<proteinExistence type="predicted"/>
<sequence>MAYGKNSLSTVVITALILLYETSEARPNMDYSYESSNIPSGVLRPISGAVPVSVRKEPPSGPESRVLRAIRRKIDKNHVSELDYSIQADLFQDVQIPDGCSDTYQIRDGVVKHLLRGSRDIIVAVFRDVKDLMDNNLDGLPLAPNVVNGVSRAITDVMCGAEDVASDVTNSFDTLTDIITGFRKYISYISFFLDNTF</sequence>
<keyword evidence="3" id="KW-1185">Reference proteome</keyword>
<protein>
    <submittedName>
        <fullName evidence="2">Uncharacterized protein</fullName>
    </submittedName>
</protein>
<evidence type="ECO:0000256" key="1">
    <source>
        <dbReference type="SAM" id="SignalP"/>
    </source>
</evidence>
<reference evidence="2" key="1">
    <citation type="submission" date="2020-08" db="EMBL/GenBank/DDBJ databases">
        <title>Multicomponent nature underlies the extraordinary mechanical properties of spider dragline silk.</title>
        <authorList>
            <person name="Kono N."/>
            <person name="Nakamura H."/>
            <person name="Mori M."/>
            <person name="Yoshida Y."/>
            <person name="Ohtoshi R."/>
            <person name="Malay A.D."/>
            <person name="Moran D.A.P."/>
            <person name="Tomita M."/>
            <person name="Numata K."/>
            <person name="Arakawa K."/>
        </authorList>
    </citation>
    <scope>NUCLEOTIDE SEQUENCE</scope>
</reference>
<dbReference type="AlphaFoldDB" id="A0A8X6K8U2"/>
<name>A0A8X6K8U2_NEPPI</name>
<evidence type="ECO:0000313" key="2">
    <source>
        <dbReference type="EMBL" id="GFS31927.1"/>
    </source>
</evidence>
<accession>A0A8X6K8U2</accession>
<feature type="signal peptide" evidence="1">
    <location>
        <begin position="1"/>
        <end position="25"/>
    </location>
</feature>
<evidence type="ECO:0000313" key="3">
    <source>
        <dbReference type="Proteomes" id="UP000887013"/>
    </source>
</evidence>